<evidence type="ECO:0000313" key="1">
    <source>
        <dbReference type="EMBL" id="KAJ2789394.1"/>
    </source>
</evidence>
<dbReference type="EMBL" id="JANBUK010000589">
    <property type="protein sequence ID" value="KAJ2789394.1"/>
    <property type="molecule type" value="Genomic_DNA"/>
</dbReference>
<keyword evidence="2" id="KW-1185">Reference proteome</keyword>
<dbReference type="Proteomes" id="UP001140066">
    <property type="component" value="Unassembled WGS sequence"/>
</dbReference>
<dbReference type="EC" id="2.7.11.1" evidence="1"/>
<keyword evidence="1" id="KW-0808">Transferase</keyword>
<sequence length="353" mass="39483">MSTRNLLGLLADSLDAALGLCCTTLGGSKQPSELSIGSRKYQTLQTLGEGGFSHVLLIKDQSTNEQYAVKKILCQRGMDTYTMTQREIDAYRRFHHPNIIPLLDHQSKPHGNGKVVFMVFPVYRRGNLQDLVTHNRETGGKLEESFIIGVFRQLCEAVRFLHNYSGPLHASDLDMGDTPSERSGYAPVQATEEYAPSVLTPYAHRDIKLANVMLTDDGLSPVLMDFGSCLPARFTAHTRSDALRIQDDAAENCSMAYRAPELFDVQTGAEFDERTDVWSLGCLLYALAYSHTPFEDPSNTSILLAAINRKYTFPNPDPYSQRLNQLIDFMLEPDPKLRPSIDQVIALIDTQYP</sequence>
<organism evidence="1 2">
    <name type="scientific">Coemansia linderi</name>
    <dbReference type="NCBI Taxonomy" id="2663919"/>
    <lineage>
        <taxon>Eukaryota</taxon>
        <taxon>Fungi</taxon>
        <taxon>Fungi incertae sedis</taxon>
        <taxon>Zoopagomycota</taxon>
        <taxon>Kickxellomycotina</taxon>
        <taxon>Kickxellomycetes</taxon>
        <taxon>Kickxellales</taxon>
        <taxon>Kickxellaceae</taxon>
        <taxon>Coemansia</taxon>
    </lineage>
</organism>
<evidence type="ECO:0000313" key="2">
    <source>
        <dbReference type="Proteomes" id="UP001140066"/>
    </source>
</evidence>
<comment type="caution">
    <text evidence="1">The sequence shown here is derived from an EMBL/GenBank/DDBJ whole genome shotgun (WGS) entry which is preliminary data.</text>
</comment>
<name>A0ACC1KGB3_9FUNG</name>
<keyword evidence="1" id="KW-0418">Kinase</keyword>
<reference evidence="1" key="1">
    <citation type="submission" date="2022-07" db="EMBL/GenBank/DDBJ databases">
        <title>Phylogenomic reconstructions and comparative analyses of Kickxellomycotina fungi.</title>
        <authorList>
            <person name="Reynolds N.K."/>
            <person name="Stajich J.E."/>
            <person name="Barry K."/>
            <person name="Grigoriev I.V."/>
            <person name="Crous P."/>
            <person name="Smith M.E."/>
        </authorList>
    </citation>
    <scope>NUCLEOTIDE SEQUENCE</scope>
    <source>
        <strain evidence="1">BCRC 34191</strain>
    </source>
</reference>
<accession>A0ACC1KGB3</accession>
<gene>
    <name evidence="1" type="primary">ENV7</name>
    <name evidence="1" type="ORF">GGI18_002431</name>
</gene>
<protein>
    <submittedName>
        <fullName evidence="1">Serine/threonine-protein kinase env7</fullName>
        <ecNumber evidence="1">2.7.11.1</ecNumber>
    </submittedName>
</protein>
<proteinExistence type="predicted"/>